<dbReference type="OrthoDB" id="1956808at2"/>
<reference evidence="2" key="1">
    <citation type="submission" date="2017-03" db="EMBL/GenBank/DDBJ databases">
        <authorList>
            <person name="Rodrigo-Torres L."/>
            <person name="Arahal R.D."/>
            <person name="Lucena T."/>
        </authorList>
    </citation>
    <scope>NUCLEOTIDE SEQUENCE [LARGE SCALE GENOMIC DNA]</scope>
    <source>
        <strain evidence="2">CECT 8411</strain>
    </source>
</reference>
<keyword evidence="1" id="KW-0255">Endonuclease</keyword>
<dbReference type="InterPro" id="IPR015278">
    <property type="entry name" value="BglII-like"/>
</dbReference>
<dbReference type="InterPro" id="IPR011335">
    <property type="entry name" value="Restrct_endonuc-II-like"/>
</dbReference>
<dbReference type="AlphaFoldDB" id="A0A1X6ZLT0"/>
<evidence type="ECO:0000313" key="1">
    <source>
        <dbReference type="EMBL" id="SLN55468.1"/>
    </source>
</evidence>
<gene>
    <name evidence="1" type="ORF">RUM8411_02697</name>
</gene>
<evidence type="ECO:0000313" key="2">
    <source>
        <dbReference type="Proteomes" id="UP000193778"/>
    </source>
</evidence>
<dbReference type="SUPFAM" id="SSF52980">
    <property type="entry name" value="Restriction endonuclease-like"/>
    <property type="match status" value="1"/>
</dbReference>
<dbReference type="GO" id="GO:0009307">
    <property type="term" value="P:DNA restriction-modification system"/>
    <property type="evidence" value="ECO:0007669"/>
    <property type="project" value="InterPro"/>
</dbReference>
<proteinExistence type="predicted"/>
<sequence>MSDKSGLIQLKEAGWEIQSINFADVIIREEFYTELEELAQILTVSQFSIEDSIIKRGGGLADQTQELTAALNDKDWWKNNITVSNTIEFQGQFEPIVSSSTSHEIDHLKKNASGQLIALEIEWNNKDEFFDRDFQSIRRLYELNVIDLGIIITRSQHLEDGLLQMISHYFEKWGIQKLEDFSKLHRHFTDHQGRDKFSFPTNAQAKAILAAERHPEKSFAQASAEVFKVNKFGGTTTNWRQLQKRVQRRDAGRTPMLFLGMPQSMFV</sequence>
<dbReference type="Pfam" id="PF09195">
    <property type="entry name" value="Endonuc-BglII"/>
    <property type="match status" value="1"/>
</dbReference>
<protein>
    <submittedName>
        <fullName evidence="1">Restriction endonuclease BglII</fullName>
    </submittedName>
</protein>
<dbReference type="EMBL" id="FWFP01000007">
    <property type="protein sequence ID" value="SLN55468.1"/>
    <property type="molecule type" value="Genomic_DNA"/>
</dbReference>
<keyword evidence="2" id="KW-1185">Reference proteome</keyword>
<keyword evidence="1" id="KW-0540">Nuclease</keyword>
<name>A0A1X6ZLT0_9RHOB</name>
<dbReference type="GO" id="GO:0009036">
    <property type="term" value="F:type II site-specific deoxyribonuclease activity"/>
    <property type="evidence" value="ECO:0007669"/>
    <property type="project" value="InterPro"/>
</dbReference>
<organism evidence="1 2">
    <name type="scientific">Ruegeria meonggei</name>
    <dbReference type="NCBI Taxonomy" id="1446476"/>
    <lineage>
        <taxon>Bacteria</taxon>
        <taxon>Pseudomonadati</taxon>
        <taxon>Pseudomonadota</taxon>
        <taxon>Alphaproteobacteria</taxon>
        <taxon>Rhodobacterales</taxon>
        <taxon>Roseobacteraceae</taxon>
        <taxon>Ruegeria</taxon>
    </lineage>
</organism>
<dbReference type="RefSeq" id="WP_085823207.1">
    <property type="nucleotide sequence ID" value="NZ_FWFP01000007.1"/>
</dbReference>
<dbReference type="Proteomes" id="UP000193778">
    <property type="component" value="Unassembled WGS sequence"/>
</dbReference>
<keyword evidence="1" id="KW-0378">Hydrolase</keyword>
<accession>A0A1X6ZLT0</accession>